<dbReference type="Proteomes" id="UP000315295">
    <property type="component" value="Unassembled WGS sequence"/>
</dbReference>
<dbReference type="STRING" id="106549.A0A540M1Y1"/>
<gene>
    <name evidence="1" type="ORF">C1H46_021632</name>
</gene>
<keyword evidence="2" id="KW-1185">Reference proteome</keyword>
<organism evidence="1 2">
    <name type="scientific">Malus baccata</name>
    <name type="common">Siberian crab apple</name>
    <name type="synonym">Pyrus baccata</name>
    <dbReference type="NCBI Taxonomy" id="106549"/>
    <lineage>
        <taxon>Eukaryota</taxon>
        <taxon>Viridiplantae</taxon>
        <taxon>Streptophyta</taxon>
        <taxon>Embryophyta</taxon>
        <taxon>Tracheophyta</taxon>
        <taxon>Spermatophyta</taxon>
        <taxon>Magnoliopsida</taxon>
        <taxon>eudicotyledons</taxon>
        <taxon>Gunneridae</taxon>
        <taxon>Pentapetalae</taxon>
        <taxon>rosids</taxon>
        <taxon>fabids</taxon>
        <taxon>Rosales</taxon>
        <taxon>Rosaceae</taxon>
        <taxon>Amygdaloideae</taxon>
        <taxon>Maleae</taxon>
        <taxon>Malus</taxon>
    </lineage>
</organism>
<sequence>MYETGGFHTSPDHRAEVEHLSSLFTWLVELEPRHEKDSSAEKTISKAILVELPCKWLIVSAFANNRLMDSLLHLAQLTEDCFLVSSHSDTAEDVLLVFL</sequence>
<accession>A0A540M1Y1</accession>
<name>A0A540M1Y1_MALBA</name>
<protein>
    <submittedName>
        <fullName evidence="1">Uncharacterized protein</fullName>
    </submittedName>
</protein>
<dbReference type="AlphaFoldDB" id="A0A540M1Y1"/>
<reference evidence="1 2" key="1">
    <citation type="journal article" date="2019" name="G3 (Bethesda)">
        <title>Sequencing of a Wild Apple (Malus baccata) Genome Unravels the Differences Between Cultivated and Wild Apple Species Regarding Disease Resistance and Cold Tolerance.</title>
        <authorList>
            <person name="Chen X."/>
        </authorList>
    </citation>
    <scope>NUCLEOTIDE SEQUENCE [LARGE SCALE GENOMIC DNA]</scope>
    <source>
        <strain evidence="2">cv. Shandingzi</strain>
        <tissue evidence="1">Leaves</tissue>
    </source>
</reference>
<proteinExistence type="predicted"/>
<dbReference type="EMBL" id="VIEB01000386">
    <property type="protein sequence ID" value="TQD92754.1"/>
    <property type="molecule type" value="Genomic_DNA"/>
</dbReference>
<evidence type="ECO:0000313" key="1">
    <source>
        <dbReference type="EMBL" id="TQD92754.1"/>
    </source>
</evidence>
<evidence type="ECO:0000313" key="2">
    <source>
        <dbReference type="Proteomes" id="UP000315295"/>
    </source>
</evidence>
<comment type="caution">
    <text evidence="1">The sequence shown here is derived from an EMBL/GenBank/DDBJ whole genome shotgun (WGS) entry which is preliminary data.</text>
</comment>